<proteinExistence type="predicted"/>
<evidence type="ECO:0000313" key="6">
    <source>
        <dbReference type="Proteomes" id="UP000663090"/>
    </source>
</evidence>
<dbReference type="Pfam" id="PF02494">
    <property type="entry name" value="HYR"/>
    <property type="match status" value="1"/>
</dbReference>
<feature type="region of interest" description="Disordered" evidence="3">
    <location>
        <begin position="646"/>
        <end position="670"/>
    </location>
</feature>
<keyword evidence="6" id="KW-1185">Reference proteome</keyword>
<name>A0ABX7NF62_9BACT</name>
<keyword evidence="1" id="KW-0732">Signal</keyword>
<keyword evidence="2" id="KW-0677">Repeat</keyword>
<dbReference type="EMBL" id="CP071091">
    <property type="protein sequence ID" value="QSQ17019.1"/>
    <property type="molecule type" value="Genomic_DNA"/>
</dbReference>
<dbReference type="InterPro" id="IPR013783">
    <property type="entry name" value="Ig-like_fold"/>
</dbReference>
<evidence type="ECO:0000313" key="5">
    <source>
        <dbReference type="EMBL" id="QSQ17019.1"/>
    </source>
</evidence>
<protein>
    <submittedName>
        <fullName evidence="5">VCBS repeat-containing protein</fullName>
    </submittedName>
</protein>
<dbReference type="InterPro" id="IPR013517">
    <property type="entry name" value="FG-GAP"/>
</dbReference>
<evidence type="ECO:0000256" key="1">
    <source>
        <dbReference type="ARBA" id="ARBA00022729"/>
    </source>
</evidence>
<dbReference type="InterPro" id="IPR003410">
    <property type="entry name" value="HYR_dom"/>
</dbReference>
<dbReference type="Pfam" id="PF13517">
    <property type="entry name" value="FG-GAP_3"/>
    <property type="match status" value="2"/>
</dbReference>
<dbReference type="RefSeq" id="WP_206718655.1">
    <property type="nucleotide sequence ID" value="NZ_CP071091.1"/>
</dbReference>
<dbReference type="InterPro" id="IPR028994">
    <property type="entry name" value="Integrin_alpha_N"/>
</dbReference>
<accession>A0ABX7NF62</accession>
<evidence type="ECO:0000259" key="4">
    <source>
        <dbReference type="PROSITE" id="PS50825"/>
    </source>
</evidence>
<dbReference type="Proteomes" id="UP000663090">
    <property type="component" value="Chromosome"/>
</dbReference>
<dbReference type="Gene3D" id="2.60.40.10">
    <property type="entry name" value="Immunoglobulins"/>
    <property type="match status" value="1"/>
</dbReference>
<evidence type="ECO:0000256" key="3">
    <source>
        <dbReference type="SAM" id="MobiDB-lite"/>
    </source>
</evidence>
<sequence>MKSNSRPQGTWQWRHGARLSAVGWLALAACGEQPLPPAPEAAASMESLAPLEQVPLNHCQVQPPFEPNFEPELEWAWSSSTVMPSHVQVMMTPIVVEVNGDGVPDVVFSSFAGSNYTTQGVLRAVSGADGSELWTVTDPTLRVRGAASIGAADIDGDGRVEICAIPENGQGLLCFEHTGDLKFRATASQNNWGGPSFADLDGNGTVEILNGPSVFSNTGALRWTGSDGAGGPVGPISFAADIDGDGLQEVVNGRSIYRHNGVPFCRNTTIGNGLSGVANFDADTRGEVVVVSGGVVSLMDDDCTLLWSQPIPGGGSGGAPNIADFDADGQAEIGVAGASQYAVFEGNGTLKWSSPTQDQSSNVTGSSTFDFEGDGRAEVVYADETRLRIYDGATGTVRFSVPHSSGTTYENPVIVDVDGDDNAEIVIASNNYGNPAAATGIRVFRDRKDGWVNTRRIWNQHAYSVTNVNDNGTIPAHPVANWRTPGLNTFRANSQGNGTTSPYAAADVTVAEVTSACDAVTGTLTLSARVNNQGDAATSAGLRVAFYQGNPTSGGTLLGVGVLPTVLPAGMQAVVTFTRTNIFAGQVEVFARADDDGTGTGRETECIETNNAGSALVNLTCYNNLPPVALCRNVTVNASATTCGAPANVDNGSHDPDQRPGPFTVSQSPAGPFSAGVHTVTLTAHDGQDTATCTATVTVVDVTPPVIACPAERIVDATGPDGAFVTPAAATVTDACGAQVNGPAARIYPVGTTSVTYTATDAAGNTASCTSAIHVVNRTRTPPSLVMCDVPRYTSAAQVKACGWATSSPGGAPISVVLLSINGGAPIRLTPDAGGGHVVEWLTLAEGHYTLTLTVIATDGAIATQSRQVTVDRTPPLLRAVGPNPQQTQPRTVDILTEVTDLTPVQVVANWVNTTNVAAGTNIATNRVTFSSAGNHAVLIRATDAAGNTAEQTLQFVVQ</sequence>
<dbReference type="PANTHER" id="PTHR44103:SF1">
    <property type="entry name" value="PROPROTEIN CONVERTASE P"/>
    <property type="match status" value="1"/>
</dbReference>
<dbReference type="PROSITE" id="PS51257">
    <property type="entry name" value="PROKAR_LIPOPROTEIN"/>
    <property type="match status" value="1"/>
</dbReference>
<dbReference type="PROSITE" id="PS50825">
    <property type="entry name" value="HYR"/>
    <property type="match status" value="1"/>
</dbReference>
<evidence type="ECO:0000256" key="2">
    <source>
        <dbReference type="ARBA" id="ARBA00022737"/>
    </source>
</evidence>
<feature type="domain" description="HYR" evidence="4">
    <location>
        <begin position="700"/>
        <end position="777"/>
    </location>
</feature>
<reference evidence="5 6" key="1">
    <citation type="submission" date="2021-02" db="EMBL/GenBank/DDBJ databases">
        <title>De Novo genome assembly of isolated myxobacteria.</title>
        <authorList>
            <person name="Stevens D.C."/>
        </authorList>
    </citation>
    <scope>NUCLEOTIDE SEQUENCE [LARGE SCALE GENOMIC DNA]</scope>
    <source>
        <strain evidence="5 6">SCHIC003</strain>
    </source>
</reference>
<gene>
    <name evidence="5" type="ORF">JY572_13600</name>
</gene>
<dbReference type="SUPFAM" id="SSF69318">
    <property type="entry name" value="Integrin alpha N-terminal domain"/>
    <property type="match status" value="1"/>
</dbReference>
<dbReference type="PANTHER" id="PTHR44103">
    <property type="entry name" value="PROPROTEIN CONVERTASE P"/>
    <property type="match status" value="1"/>
</dbReference>
<organism evidence="5 6">
    <name type="scientific">Myxococcus landrumensis</name>
    <dbReference type="NCBI Taxonomy" id="2813577"/>
    <lineage>
        <taxon>Bacteria</taxon>
        <taxon>Pseudomonadati</taxon>
        <taxon>Myxococcota</taxon>
        <taxon>Myxococcia</taxon>
        <taxon>Myxococcales</taxon>
        <taxon>Cystobacterineae</taxon>
        <taxon>Myxococcaceae</taxon>
        <taxon>Myxococcus</taxon>
    </lineage>
</organism>